<protein>
    <submittedName>
        <fullName evidence="1">Uncharacterized protein</fullName>
    </submittedName>
</protein>
<gene>
    <name evidence="1" type="ORF">AACT_1248</name>
</gene>
<dbReference type="InterPro" id="IPR011010">
    <property type="entry name" value="DNA_brk_join_enz"/>
</dbReference>
<dbReference type="SUPFAM" id="SSF56349">
    <property type="entry name" value="DNA breaking-rejoining enzymes"/>
    <property type="match status" value="1"/>
</dbReference>
<name>A0A6M8EVC9_9BACT</name>
<dbReference type="AlphaFoldDB" id="A0A6M8EVC9"/>
<dbReference type="RefSeq" id="WP_172126003.1">
    <property type="nucleotide sequence ID" value="NZ_CP042652.1"/>
</dbReference>
<sequence>MANLKGASFEKQIKDIHHRLSAFGEKRHGRTDKQTHSKALSIKRAEMSKSFADYCSNKGLEGKLNEHMTNETVKEFLDYRTQDLAKNSCENYVRAFSSMLEGLEKSNVDMLVTKDVFEEKMMEIREMPDINPMEGRAINEADKLIDALYEKSYETAVVAQTQLELGFRVSEAFEVVENIDKYYNDGKLIGVIGKGNHEYDAKDITSSLLERIKLADNLPTQRTYANHLKAYDVSSHDFRYTFVKNEVEKRLELGQEYKQILSDISKEINHSREEMTNYYLKRV</sequence>
<proteinExistence type="predicted"/>
<organism evidence="1 2">
    <name type="scientific">Arcobacter acticola</name>
    <dbReference type="NCBI Taxonomy" id="1849015"/>
    <lineage>
        <taxon>Bacteria</taxon>
        <taxon>Pseudomonadati</taxon>
        <taxon>Campylobacterota</taxon>
        <taxon>Epsilonproteobacteria</taxon>
        <taxon>Campylobacterales</taxon>
        <taxon>Arcobacteraceae</taxon>
        <taxon>Arcobacter</taxon>
    </lineage>
</organism>
<reference evidence="1 2" key="1">
    <citation type="submission" date="2019-08" db="EMBL/GenBank/DDBJ databases">
        <title>Complete genome sequence of Arcobacter acticola.</title>
        <authorList>
            <person name="Miller W."/>
        </authorList>
    </citation>
    <scope>NUCLEOTIDE SEQUENCE [LARGE SCALE GENOMIC DNA]</scope>
    <source>
        <strain evidence="1 2">KCTC 52212</strain>
    </source>
</reference>
<evidence type="ECO:0000313" key="1">
    <source>
        <dbReference type="EMBL" id="QKE28427.1"/>
    </source>
</evidence>
<dbReference type="EMBL" id="CP042652">
    <property type="protein sequence ID" value="QKE28427.1"/>
    <property type="molecule type" value="Genomic_DNA"/>
</dbReference>
<dbReference type="Proteomes" id="UP000503483">
    <property type="component" value="Chromosome"/>
</dbReference>
<dbReference type="GO" id="GO:0003677">
    <property type="term" value="F:DNA binding"/>
    <property type="evidence" value="ECO:0007669"/>
    <property type="project" value="InterPro"/>
</dbReference>
<accession>A0A6M8EVC9</accession>
<evidence type="ECO:0000313" key="2">
    <source>
        <dbReference type="Proteomes" id="UP000503483"/>
    </source>
</evidence>
<dbReference type="KEGG" id="paco:AACT_1248"/>
<keyword evidence="2" id="KW-1185">Reference proteome</keyword>